<gene>
    <name evidence="1" type="ORF">S01H4_43189</name>
</gene>
<accession>X1CL32</accession>
<comment type="caution">
    <text evidence="1">The sequence shown here is derived from an EMBL/GenBank/DDBJ whole genome shotgun (WGS) entry which is preliminary data.</text>
</comment>
<feature type="non-terminal residue" evidence="1">
    <location>
        <position position="1"/>
    </location>
</feature>
<name>X1CL32_9ZZZZ</name>
<organism evidence="1">
    <name type="scientific">marine sediment metagenome</name>
    <dbReference type="NCBI Taxonomy" id="412755"/>
    <lineage>
        <taxon>unclassified sequences</taxon>
        <taxon>metagenomes</taxon>
        <taxon>ecological metagenomes</taxon>
    </lineage>
</organism>
<dbReference type="AlphaFoldDB" id="X1CL32"/>
<reference evidence="1" key="1">
    <citation type="journal article" date="2014" name="Front. Microbiol.">
        <title>High frequency of phylogenetically diverse reductive dehalogenase-homologous genes in deep subseafloor sedimentary metagenomes.</title>
        <authorList>
            <person name="Kawai M."/>
            <person name="Futagami T."/>
            <person name="Toyoda A."/>
            <person name="Takaki Y."/>
            <person name="Nishi S."/>
            <person name="Hori S."/>
            <person name="Arai W."/>
            <person name="Tsubouchi T."/>
            <person name="Morono Y."/>
            <person name="Uchiyama I."/>
            <person name="Ito T."/>
            <person name="Fujiyama A."/>
            <person name="Inagaki F."/>
            <person name="Takami H."/>
        </authorList>
    </citation>
    <scope>NUCLEOTIDE SEQUENCE</scope>
    <source>
        <strain evidence="1">Expedition CK06-06</strain>
    </source>
</reference>
<sequence length="151" mass="17395">TYPRDTIERLIRLDVDLASGISPGHADWNSTTVGVEMAKGGVGWLRRSDIVGKVIGKKEIVSTGNYCILAKRRVFERHFDDQAPLRWRTKKEHGRRLYGAELQFWVDAQEMGFETRIDGNVVCGHLPEWPLSYKGHEDKVFKKIRAQKWSK</sequence>
<dbReference type="EMBL" id="BART01023801">
    <property type="protein sequence ID" value="GAG96908.1"/>
    <property type="molecule type" value="Genomic_DNA"/>
</dbReference>
<evidence type="ECO:0000313" key="1">
    <source>
        <dbReference type="EMBL" id="GAG96908.1"/>
    </source>
</evidence>
<proteinExistence type="predicted"/>
<protein>
    <submittedName>
        <fullName evidence="1">Uncharacterized protein</fullName>
    </submittedName>
</protein>